<dbReference type="CDD" id="cd17127">
    <property type="entry name" value="Ubl_TBK1"/>
    <property type="match status" value="1"/>
</dbReference>
<dbReference type="AlphaFoldDB" id="A0A7K5FXE4"/>
<dbReference type="SMART" id="SM00220">
    <property type="entry name" value="S_TKc"/>
    <property type="match status" value="1"/>
</dbReference>
<dbReference type="SUPFAM" id="SSF56112">
    <property type="entry name" value="Protein kinase-like (PK-like)"/>
    <property type="match status" value="1"/>
</dbReference>
<dbReference type="GO" id="GO:0005737">
    <property type="term" value="C:cytoplasm"/>
    <property type="evidence" value="ECO:0007669"/>
    <property type="project" value="UniProtKB-SubCell"/>
</dbReference>
<dbReference type="InterPro" id="IPR011009">
    <property type="entry name" value="Kinase-like_dom_sf"/>
</dbReference>
<dbReference type="GO" id="GO:0004674">
    <property type="term" value="F:protein serine/threonine kinase activity"/>
    <property type="evidence" value="ECO:0007669"/>
    <property type="project" value="UniProtKB-KW"/>
</dbReference>
<comment type="subcellular location">
    <subcellularLocation>
        <location evidence="1">Cytoplasm</location>
    </subcellularLocation>
</comment>
<accession>A0A7K5FXE4</accession>
<feature type="non-terminal residue" evidence="9">
    <location>
        <position position="1"/>
    </location>
</feature>
<keyword evidence="6 9" id="KW-0418">Kinase</keyword>
<evidence type="ECO:0000256" key="4">
    <source>
        <dbReference type="ARBA" id="ARBA00022679"/>
    </source>
</evidence>
<organism evidence="9 10">
    <name type="scientific">Probosciger aterrimus</name>
    <name type="common">Palm cockatoo</name>
    <dbReference type="NCBI Taxonomy" id="141839"/>
    <lineage>
        <taxon>Eukaryota</taxon>
        <taxon>Metazoa</taxon>
        <taxon>Chordata</taxon>
        <taxon>Craniata</taxon>
        <taxon>Vertebrata</taxon>
        <taxon>Euteleostomi</taxon>
        <taxon>Archelosauria</taxon>
        <taxon>Archosauria</taxon>
        <taxon>Dinosauria</taxon>
        <taxon>Saurischia</taxon>
        <taxon>Theropoda</taxon>
        <taxon>Coelurosauria</taxon>
        <taxon>Aves</taxon>
        <taxon>Neognathae</taxon>
        <taxon>Neoaves</taxon>
        <taxon>Telluraves</taxon>
        <taxon>Australaves</taxon>
        <taxon>Psittaciformes</taxon>
        <taxon>Cacatuidae</taxon>
        <taxon>Probosciger</taxon>
    </lineage>
</organism>
<dbReference type="Gene3D" id="3.10.20.90">
    <property type="entry name" value="Phosphatidylinositol 3-kinase Catalytic Subunit, Chain A, domain 1"/>
    <property type="match status" value="1"/>
</dbReference>
<evidence type="ECO:0000259" key="8">
    <source>
        <dbReference type="PROSITE" id="PS50011"/>
    </source>
</evidence>
<keyword evidence="3" id="KW-0723">Serine/threonine-protein kinase</keyword>
<dbReference type="GO" id="GO:0005524">
    <property type="term" value="F:ATP binding"/>
    <property type="evidence" value="ECO:0007669"/>
    <property type="project" value="UniProtKB-KW"/>
</dbReference>
<dbReference type="InterPro" id="IPR051180">
    <property type="entry name" value="IKK"/>
</dbReference>
<dbReference type="Pfam" id="PF18396">
    <property type="entry name" value="TBK1_ULD"/>
    <property type="match status" value="1"/>
</dbReference>
<proteinExistence type="predicted"/>
<dbReference type="Gene3D" id="3.30.200.20">
    <property type="entry name" value="Phosphorylase Kinase, domain 1"/>
    <property type="match status" value="1"/>
</dbReference>
<dbReference type="OrthoDB" id="10013850at2759"/>
<name>A0A7K5FXE4_PROAR</name>
<keyword evidence="2" id="KW-0963">Cytoplasm</keyword>
<feature type="domain" description="Protein kinase" evidence="8">
    <location>
        <begin position="8"/>
        <end position="314"/>
    </location>
</feature>
<dbReference type="EMBL" id="VYZH01006408">
    <property type="protein sequence ID" value="NWS49540.1"/>
    <property type="molecule type" value="Genomic_DNA"/>
</dbReference>
<evidence type="ECO:0000256" key="1">
    <source>
        <dbReference type="ARBA" id="ARBA00004496"/>
    </source>
</evidence>
<evidence type="ECO:0000256" key="2">
    <source>
        <dbReference type="ARBA" id="ARBA00022490"/>
    </source>
</evidence>
<gene>
    <name evidence="9" type="primary">Tbk1</name>
    <name evidence="9" type="ORF">PROATE_R12886</name>
</gene>
<evidence type="ECO:0000256" key="5">
    <source>
        <dbReference type="ARBA" id="ARBA00022741"/>
    </source>
</evidence>
<evidence type="ECO:0000313" key="9">
    <source>
        <dbReference type="EMBL" id="NWS49540.1"/>
    </source>
</evidence>
<dbReference type="Proteomes" id="UP000562415">
    <property type="component" value="Unassembled WGS sequence"/>
</dbReference>
<reference evidence="9 10" key="1">
    <citation type="submission" date="2019-09" db="EMBL/GenBank/DDBJ databases">
        <title>Bird 10,000 Genomes (B10K) Project - Family phase.</title>
        <authorList>
            <person name="Zhang G."/>
        </authorList>
    </citation>
    <scope>NUCLEOTIDE SEQUENCE [LARGE SCALE GENOMIC DNA]</scope>
    <source>
        <strain evidence="9">B10K-DU-017-47</strain>
    </source>
</reference>
<evidence type="ECO:0000256" key="7">
    <source>
        <dbReference type="ARBA" id="ARBA00022840"/>
    </source>
</evidence>
<dbReference type="PANTHER" id="PTHR22969">
    <property type="entry name" value="IKB KINASE"/>
    <property type="match status" value="1"/>
</dbReference>
<sequence length="485" mass="56759">QSTLKKNWLLSEKKGQGAKKNVFRGQKKKTGDKKTVKVFKKISFLRKKNVQMRKKKVLKKKKNKNIVKKIAIEEKKMNCSYKKIKKILVMEKKTCGSLKKILEEPKKTFGLPKKKFLIVKKNVVAGMKKIRENGKKNRDIKKKNIMRVKKKDGQSKKKLTDFKKTRELEKKKQFVSKKSTEEYKKSSYDFKILRKKKKKKYGKKIDLWSKKMTFYHKKTGSLPKKTFEGPKKNKEVMKYKIITGKPSGAISGIQKAENGPIEWSWEMPVSCSISKGLQVLLTPVLANILEADQEKCWGFDQFFAETSDLLHRIIIHIFSLQQMTLHKVYIHSYNTAAVFHELVYKQTKIPSQNQELMYEGRRLILEPGRLAQHFPRTTEENPIFVVSREPMNIVGLIYEEVLLPKVHQRYDLDGDASMAKAVTGIVCYAWRVATSLLLYQELMRKGIRWLIEIIKDDYNEMVHKKTEVVIRLDFCSRNAEKTEKM</sequence>
<dbReference type="InterPro" id="IPR029071">
    <property type="entry name" value="Ubiquitin-like_domsf"/>
</dbReference>
<dbReference type="InterPro" id="IPR041087">
    <property type="entry name" value="TBK1_ULD"/>
</dbReference>
<dbReference type="SUPFAM" id="SSF54236">
    <property type="entry name" value="Ubiquitin-like"/>
    <property type="match status" value="1"/>
</dbReference>
<keyword evidence="5" id="KW-0547">Nucleotide-binding</keyword>
<evidence type="ECO:0000256" key="6">
    <source>
        <dbReference type="ARBA" id="ARBA00022777"/>
    </source>
</evidence>
<protein>
    <submittedName>
        <fullName evidence="9">TBK1 kinase</fullName>
    </submittedName>
</protein>
<dbReference type="Gene3D" id="1.10.510.10">
    <property type="entry name" value="Transferase(Phosphotransferase) domain 1"/>
    <property type="match status" value="1"/>
</dbReference>
<keyword evidence="4" id="KW-0808">Transferase</keyword>
<dbReference type="PROSITE" id="PS50011">
    <property type="entry name" value="PROTEIN_KINASE_DOM"/>
    <property type="match status" value="1"/>
</dbReference>
<dbReference type="InterPro" id="IPR000719">
    <property type="entry name" value="Prot_kinase_dom"/>
</dbReference>
<dbReference type="FunFam" id="1.10.510.10:FF:000100">
    <property type="entry name" value="inhibitor of nuclear factor kappa-B kinase subunit epsilon"/>
    <property type="match status" value="1"/>
</dbReference>
<dbReference type="InterPro" id="IPR041309">
    <property type="entry name" value="TBK1_CC1"/>
</dbReference>
<feature type="non-terminal residue" evidence="9">
    <location>
        <position position="485"/>
    </location>
</feature>
<dbReference type="Pfam" id="PF18394">
    <property type="entry name" value="TBK1_CCD1"/>
    <property type="match status" value="1"/>
</dbReference>
<comment type="caution">
    <text evidence="9">The sequence shown here is derived from an EMBL/GenBank/DDBJ whole genome shotgun (WGS) entry which is preliminary data.</text>
</comment>
<dbReference type="FunFam" id="3.10.20.90:FF:000112">
    <property type="entry name" value="TANK binding kinase TBK1"/>
    <property type="match status" value="1"/>
</dbReference>
<dbReference type="Gene3D" id="1.20.1270.420">
    <property type="match status" value="1"/>
</dbReference>
<keyword evidence="7" id="KW-0067">ATP-binding</keyword>
<evidence type="ECO:0000313" key="10">
    <source>
        <dbReference type="Proteomes" id="UP000562415"/>
    </source>
</evidence>
<evidence type="ECO:0000256" key="3">
    <source>
        <dbReference type="ARBA" id="ARBA00022527"/>
    </source>
</evidence>
<dbReference type="PANTHER" id="PTHR22969:SF14">
    <property type="entry name" value="SERINE_THREONINE-PROTEIN KINASE TBK1"/>
    <property type="match status" value="1"/>
</dbReference>
<keyword evidence="10" id="KW-1185">Reference proteome</keyword>